<dbReference type="AlphaFoldDB" id="A0AAD4Z2N4"/>
<dbReference type="InterPro" id="IPR008998">
    <property type="entry name" value="Agglutinin"/>
</dbReference>
<evidence type="ECO:0000259" key="1">
    <source>
        <dbReference type="SMART" id="SM00791"/>
    </source>
</evidence>
<dbReference type="Gene3D" id="2.80.10.50">
    <property type="match status" value="1"/>
</dbReference>
<dbReference type="EMBL" id="JAJFAZ020000005">
    <property type="protein sequence ID" value="KAI5330580.1"/>
    <property type="molecule type" value="Genomic_DNA"/>
</dbReference>
<organism evidence="2 3">
    <name type="scientific">Prunus dulcis</name>
    <name type="common">Almond</name>
    <name type="synonym">Amygdalus dulcis</name>
    <dbReference type="NCBI Taxonomy" id="3755"/>
    <lineage>
        <taxon>Eukaryota</taxon>
        <taxon>Viridiplantae</taxon>
        <taxon>Streptophyta</taxon>
        <taxon>Embryophyta</taxon>
        <taxon>Tracheophyta</taxon>
        <taxon>Spermatophyta</taxon>
        <taxon>Magnoliopsida</taxon>
        <taxon>eudicotyledons</taxon>
        <taxon>Gunneridae</taxon>
        <taxon>Pentapetalae</taxon>
        <taxon>rosids</taxon>
        <taxon>fabids</taxon>
        <taxon>Rosales</taxon>
        <taxon>Rosaceae</taxon>
        <taxon>Amygdaloideae</taxon>
        <taxon>Amygdaleae</taxon>
        <taxon>Prunus</taxon>
    </lineage>
</organism>
<dbReference type="SUPFAM" id="SSF50382">
    <property type="entry name" value="Agglutinin"/>
    <property type="match status" value="1"/>
</dbReference>
<dbReference type="InterPro" id="IPR053237">
    <property type="entry name" value="Natterin_C"/>
</dbReference>
<evidence type="ECO:0000313" key="2">
    <source>
        <dbReference type="EMBL" id="KAI5330580.1"/>
    </source>
</evidence>
<feature type="domain" description="Agglutinin" evidence="1">
    <location>
        <begin position="2"/>
        <end position="155"/>
    </location>
</feature>
<gene>
    <name evidence="2" type="ORF">L3X38_029978</name>
</gene>
<dbReference type="Proteomes" id="UP001054821">
    <property type="component" value="Chromosome 5"/>
</dbReference>
<reference evidence="2 3" key="1">
    <citation type="journal article" date="2022" name="G3 (Bethesda)">
        <title>Whole-genome sequence and methylome profiling of the almond [Prunus dulcis (Mill.) D.A. Webb] cultivar 'Nonpareil'.</title>
        <authorList>
            <person name="D'Amico-Willman K.M."/>
            <person name="Ouma W.Z."/>
            <person name="Meulia T."/>
            <person name="Sideli G.M."/>
            <person name="Gradziel T.M."/>
            <person name="Fresnedo-Ramirez J."/>
        </authorList>
    </citation>
    <scope>NUCLEOTIDE SEQUENCE [LARGE SCALE GENOMIC DNA]</scope>
    <source>
        <strain evidence="2">Clone GOH B32 T37-40</strain>
    </source>
</reference>
<dbReference type="Pfam" id="PF07468">
    <property type="entry name" value="Agglutinin"/>
    <property type="match status" value="1"/>
</dbReference>
<dbReference type="InterPro" id="IPR036242">
    <property type="entry name" value="Agglutinin_dom_sf"/>
</dbReference>
<name>A0AAD4Z2N4_PRUDU</name>
<protein>
    <recommendedName>
        <fullName evidence="1">Agglutinin domain-containing protein</fullName>
    </recommendedName>
</protein>
<proteinExistence type="predicted"/>
<dbReference type="PANTHER" id="PTHR39244:SF5">
    <property type="entry name" value="NATTERIN-3-LIKE"/>
    <property type="match status" value="1"/>
</dbReference>
<evidence type="ECO:0000313" key="3">
    <source>
        <dbReference type="Proteomes" id="UP001054821"/>
    </source>
</evidence>
<sequence length="158" mass="17798">MAELPQFIALKSVKNQKYLVYKDQSTTELPNILECSGDDVQSQYARFKVEKDENLPNLVHIKSTYNDKYWSTASQGSSWIVAGANQKQPNKGLWSCTLFKPEVLQQPLPYVNGIYQFRHEQMGNLIEPKAGNDFVNALAADKANPTDNTSFIVEKLPG</sequence>
<accession>A0AAD4Z2N4</accession>
<comment type="caution">
    <text evidence="2">The sequence shown here is derived from an EMBL/GenBank/DDBJ whole genome shotgun (WGS) entry which is preliminary data.</text>
</comment>
<dbReference type="PANTHER" id="PTHR39244">
    <property type="entry name" value="NATTERIN-4"/>
    <property type="match status" value="1"/>
</dbReference>
<keyword evidence="3" id="KW-1185">Reference proteome</keyword>
<dbReference type="SMART" id="SM00791">
    <property type="entry name" value="Agglutinin"/>
    <property type="match status" value="1"/>
</dbReference>